<keyword evidence="4" id="KW-0325">Glycoprotein</keyword>
<feature type="chain" id="PRO_5033377485" description="Laminin IV type A domain-containing protein" evidence="5">
    <location>
        <begin position="19"/>
        <end position="307"/>
    </location>
</feature>
<comment type="caution">
    <text evidence="8">The sequence shown here is derived from an EMBL/GenBank/DDBJ whole genome shotgun (WGS) entry which is preliminary data.</text>
</comment>
<feature type="domain" description="Laminin IV type A" evidence="6">
    <location>
        <begin position="103"/>
        <end position="307"/>
    </location>
</feature>
<keyword evidence="3" id="KW-1015">Disulfide bond</keyword>
<reference evidence="9 10" key="1">
    <citation type="submission" date="2018-07" db="EMBL/GenBank/DDBJ databases">
        <title>Genome sequencing of oomycete isolates from Chile give support for New Zealand origin for Phytophthora kernoviae and make available the first Nothophytophthora sp. genome.</title>
        <authorList>
            <person name="Studholme D.J."/>
            <person name="Sanfuentes E."/>
            <person name="Panda P."/>
            <person name="Hill R."/>
            <person name="Sambles C."/>
            <person name="Grant M."/>
            <person name="Williams N.M."/>
            <person name="Mcdougal R.L."/>
        </authorList>
    </citation>
    <scope>NUCLEOTIDE SEQUENCE [LARGE SCALE GENOMIC DNA]</scope>
    <source>
        <strain evidence="8">Chile6</strain>
        <strain evidence="7">Chile7</strain>
    </source>
</reference>
<evidence type="ECO:0000256" key="5">
    <source>
        <dbReference type="SAM" id="SignalP"/>
    </source>
</evidence>
<dbReference type="InterPro" id="IPR000034">
    <property type="entry name" value="Laminin_IV"/>
</dbReference>
<evidence type="ECO:0000256" key="1">
    <source>
        <dbReference type="ARBA" id="ARBA00022729"/>
    </source>
</evidence>
<name>A0A3F2RTP3_9STRA</name>
<protein>
    <recommendedName>
        <fullName evidence="6">Laminin IV type A domain-containing protein</fullName>
    </recommendedName>
</protein>
<proteinExistence type="predicted"/>
<dbReference type="OrthoDB" id="430826at2759"/>
<accession>A0A3F2RTP3</accession>
<dbReference type="SMART" id="SM00281">
    <property type="entry name" value="LamB"/>
    <property type="match status" value="1"/>
</dbReference>
<evidence type="ECO:0000313" key="7">
    <source>
        <dbReference type="EMBL" id="RLN47571.1"/>
    </source>
</evidence>
<dbReference type="Proteomes" id="UP000284657">
    <property type="component" value="Unassembled WGS sequence"/>
</dbReference>
<dbReference type="Pfam" id="PF00052">
    <property type="entry name" value="Laminin_B"/>
    <property type="match status" value="1"/>
</dbReference>
<dbReference type="PROSITE" id="PS51115">
    <property type="entry name" value="LAMININ_IVA"/>
    <property type="match status" value="1"/>
</dbReference>
<evidence type="ECO:0000256" key="2">
    <source>
        <dbReference type="ARBA" id="ARBA00022737"/>
    </source>
</evidence>
<feature type="signal peptide" evidence="5">
    <location>
        <begin position="1"/>
        <end position="18"/>
    </location>
</feature>
<evidence type="ECO:0000256" key="4">
    <source>
        <dbReference type="ARBA" id="ARBA00023180"/>
    </source>
</evidence>
<dbReference type="EMBL" id="MBDO02000083">
    <property type="protein sequence ID" value="RLN63985.1"/>
    <property type="molecule type" value="Genomic_DNA"/>
</dbReference>
<evidence type="ECO:0000256" key="3">
    <source>
        <dbReference type="ARBA" id="ARBA00023157"/>
    </source>
</evidence>
<dbReference type="Proteomes" id="UP000277300">
    <property type="component" value="Unassembled WGS sequence"/>
</dbReference>
<evidence type="ECO:0000313" key="9">
    <source>
        <dbReference type="Proteomes" id="UP000277300"/>
    </source>
</evidence>
<organism evidence="8 9">
    <name type="scientific">Phytophthora kernoviae</name>
    <dbReference type="NCBI Taxonomy" id="325452"/>
    <lineage>
        <taxon>Eukaryota</taxon>
        <taxon>Sar</taxon>
        <taxon>Stramenopiles</taxon>
        <taxon>Oomycota</taxon>
        <taxon>Peronosporomycetes</taxon>
        <taxon>Peronosporales</taxon>
        <taxon>Peronosporaceae</taxon>
        <taxon>Phytophthora</taxon>
    </lineage>
</organism>
<sequence length="307" mass="33597">MMAHRHLVVLQLSVTITSLPLNGEIYQLSEIYSEYGYDPKRASSPITTVPTKVTGSNNRVVFLRAPYGGPQFRYTMSDGVTTSDEGIVVITTNDALVSSTFDLDVDNWGLISNGAGGDSRPYFQPISRGVQLSYYIYGIDAVIHRRDDTGDDSMLWYFTAPPKFTGNYWAAYGGSLDFVLSSAEGSFDAANLNLAGTGHLVELECSTCAQFTGITLAMPLSPVFSYDGTTTQFRLPLNERTGWVKDPKNILVSWEPPSQCEFVSVLTGLSALRILGDYTRGYESVALDTVTLRHGPGQPVKCYTSKV</sequence>
<evidence type="ECO:0000259" key="6">
    <source>
        <dbReference type="PROSITE" id="PS51115"/>
    </source>
</evidence>
<dbReference type="EMBL" id="MBAD02002435">
    <property type="protein sequence ID" value="RLN47571.1"/>
    <property type="molecule type" value="Genomic_DNA"/>
</dbReference>
<keyword evidence="2" id="KW-0677">Repeat</keyword>
<keyword evidence="1 5" id="KW-0732">Signal</keyword>
<gene>
    <name evidence="7" type="ORF">BBJ29_005930</name>
    <name evidence="8" type="ORF">BBP00_00003763</name>
</gene>
<evidence type="ECO:0000313" key="10">
    <source>
        <dbReference type="Proteomes" id="UP000284657"/>
    </source>
</evidence>
<evidence type="ECO:0000313" key="8">
    <source>
        <dbReference type="EMBL" id="RLN63985.1"/>
    </source>
</evidence>
<dbReference type="AlphaFoldDB" id="A0A3F2RTP3"/>